<dbReference type="EMBL" id="BAABME010001425">
    <property type="protein sequence ID" value="GAA0149555.1"/>
    <property type="molecule type" value="Genomic_DNA"/>
</dbReference>
<keyword evidence="3" id="KW-1185">Reference proteome</keyword>
<feature type="compositionally biased region" description="Basic and acidic residues" evidence="1">
    <location>
        <begin position="330"/>
        <end position="344"/>
    </location>
</feature>
<accession>A0AAV3PGX6</accession>
<sequence>MGCCLSTKNTEPESTKPHLNKPNSSSFLAKDNSNSTLLPPSCPLVEEETIVKEVLSETPSLPISILSQNDPTKEPLEDSSPNAKLGVKRPENPVPAHYSPNAKVGVNRQDNPVPARYSPNAKLGVNRPDNPIPARYSPNAKLGVTRQENPTPAFYSIQKTRFECPSKNHPGRKPETKKPEKNVRNKKLPQSEEVSEEVSEICSTLSESCISTTTAATTETTHFADDDNDVTQTLRRNISPAKPRNRPQRRRPEASPGRVRSGPVRDGRGRHNNNNNNSNGMRRGPVIGPDRRSRSPVTRVDGAGSRTGLGRCPSGRRTGKSPGRFGQVELVEKNSKLEQADPKVENGGNSNGDGEAKLDPTNDESLENPHVSMECFIFL</sequence>
<feature type="compositionally biased region" description="Low complexity" evidence="1">
    <location>
        <begin position="272"/>
        <end position="284"/>
    </location>
</feature>
<dbReference type="AlphaFoldDB" id="A0AAV3PGX6"/>
<feature type="region of interest" description="Disordered" evidence="1">
    <location>
        <begin position="220"/>
        <end position="367"/>
    </location>
</feature>
<reference evidence="2 3" key="1">
    <citation type="submission" date="2024-01" db="EMBL/GenBank/DDBJ databases">
        <title>The complete chloroplast genome sequence of Lithospermum erythrorhizon: insights into the phylogenetic relationship among Boraginaceae species and the maternal lineages of purple gromwells.</title>
        <authorList>
            <person name="Okada T."/>
            <person name="Watanabe K."/>
        </authorList>
    </citation>
    <scope>NUCLEOTIDE SEQUENCE [LARGE SCALE GENOMIC DNA]</scope>
</reference>
<evidence type="ECO:0000313" key="2">
    <source>
        <dbReference type="EMBL" id="GAA0149555.1"/>
    </source>
</evidence>
<evidence type="ECO:0000313" key="3">
    <source>
        <dbReference type="Proteomes" id="UP001454036"/>
    </source>
</evidence>
<feature type="region of interest" description="Disordered" evidence="1">
    <location>
        <begin position="56"/>
        <end position="205"/>
    </location>
</feature>
<proteinExistence type="predicted"/>
<dbReference type="PANTHER" id="PTHR33871:SF1">
    <property type="entry name" value="OS05G0503100 PROTEIN"/>
    <property type="match status" value="1"/>
</dbReference>
<feature type="compositionally biased region" description="Polar residues" evidence="1">
    <location>
        <begin position="21"/>
        <end position="38"/>
    </location>
</feature>
<dbReference type="Proteomes" id="UP001454036">
    <property type="component" value="Unassembled WGS sequence"/>
</dbReference>
<feature type="region of interest" description="Disordered" evidence="1">
    <location>
        <begin position="1"/>
        <end position="41"/>
    </location>
</feature>
<feature type="compositionally biased region" description="Polar residues" evidence="1">
    <location>
        <begin position="57"/>
        <end position="70"/>
    </location>
</feature>
<protein>
    <submittedName>
        <fullName evidence="2">Uncharacterized protein</fullName>
    </submittedName>
</protein>
<comment type="caution">
    <text evidence="2">The sequence shown here is derived from an EMBL/GenBank/DDBJ whole genome shotgun (WGS) entry which is preliminary data.</text>
</comment>
<gene>
    <name evidence="2" type="ORF">LIER_08700</name>
</gene>
<evidence type="ECO:0000256" key="1">
    <source>
        <dbReference type="SAM" id="MobiDB-lite"/>
    </source>
</evidence>
<dbReference type="PANTHER" id="PTHR33871">
    <property type="entry name" value="OS05G0503100 PROTEIN-RELATED"/>
    <property type="match status" value="1"/>
</dbReference>
<feature type="compositionally biased region" description="Basic and acidic residues" evidence="1">
    <location>
        <begin position="160"/>
        <end position="183"/>
    </location>
</feature>
<name>A0AAV3PGX6_LITER</name>
<organism evidence="2 3">
    <name type="scientific">Lithospermum erythrorhizon</name>
    <name type="common">Purple gromwell</name>
    <name type="synonym">Lithospermum officinale var. erythrorhizon</name>
    <dbReference type="NCBI Taxonomy" id="34254"/>
    <lineage>
        <taxon>Eukaryota</taxon>
        <taxon>Viridiplantae</taxon>
        <taxon>Streptophyta</taxon>
        <taxon>Embryophyta</taxon>
        <taxon>Tracheophyta</taxon>
        <taxon>Spermatophyta</taxon>
        <taxon>Magnoliopsida</taxon>
        <taxon>eudicotyledons</taxon>
        <taxon>Gunneridae</taxon>
        <taxon>Pentapetalae</taxon>
        <taxon>asterids</taxon>
        <taxon>lamiids</taxon>
        <taxon>Boraginales</taxon>
        <taxon>Boraginaceae</taxon>
        <taxon>Boraginoideae</taxon>
        <taxon>Lithospermeae</taxon>
        <taxon>Lithospermum</taxon>
    </lineage>
</organism>